<protein>
    <recommendedName>
        <fullName evidence="2">Apple domain-containing protein</fullName>
    </recommendedName>
</protein>
<dbReference type="OrthoDB" id="4388755at2759"/>
<evidence type="ECO:0000256" key="1">
    <source>
        <dbReference type="SAM" id="SignalP"/>
    </source>
</evidence>
<feature type="chain" id="PRO_5002989399" description="Apple domain-containing protein" evidence="1">
    <location>
        <begin position="23"/>
        <end position="396"/>
    </location>
</feature>
<name>C7ZLU7_FUSV7</name>
<dbReference type="AlphaFoldDB" id="C7ZLU7"/>
<dbReference type="RefSeq" id="XP_003040711.1">
    <property type="nucleotide sequence ID" value="XM_003040665.1"/>
</dbReference>
<feature type="domain" description="Apple" evidence="2">
    <location>
        <begin position="73"/>
        <end position="113"/>
    </location>
</feature>
<sequence length="396" mass="41926">MKITQDIFLALALVNSATFASALSYTCPGDKGKTIIRPVLPIPERLTPSSSAARNGKEYEFKCAEGVRGMPTKIVDGIDAVDCAGICATDPSCLHITFKEKTGKCEVKAEGPIFGYTAEPISTWYFIADAPGQPDTGSTPPVGPPVVDPVGGDTQQPITGGGGATSSNLASYSCPADNLKTYTVGHITYELQCGNGHSLGHWTSEPGTDLKACADRCAAIPECNSCDFDRNTKICYFKTAPSVTTPWANGDAWYRVTCPKVRATVANTKPDITTTLHCPSDDGKIFEGSDGTWFYLQCCTDTDGASILGLETASNHSDCLENATYADGGDASSPNCKLYGHGMFSTTVVTSGVHHAFVTDPPTNDPLVSNATLCSTECPDAHGQLFHDESVWLISF</sequence>
<dbReference type="VEuPathDB" id="FungiDB:NECHADRAFT_78560"/>
<dbReference type="STRING" id="660122.C7ZLU7"/>
<dbReference type="EMBL" id="GG698947">
    <property type="protein sequence ID" value="EEU34998.1"/>
    <property type="molecule type" value="Genomic_DNA"/>
</dbReference>
<reference evidence="3 4" key="1">
    <citation type="journal article" date="2009" name="PLoS Genet.">
        <title>The genome of Nectria haematococca: contribution of supernumerary chromosomes to gene expansion.</title>
        <authorList>
            <person name="Coleman J.J."/>
            <person name="Rounsley S.D."/>
            <person name="Rodriguez-Carres M."/>
            <person name="Kuo A."/>
            <person name="Wasmann C.C."/>
            <person name="Grimwood J."/>
            <person name="Schmutz J."/>
            <person name="Taga M."/>
            <person name="White G.J."/>
            <person name="Zhou S."/>
            <person name="Schwartz D.C."/>
            <person name="Freitag M."/>
            <person name="Ma L.J."/>
            <person name="Danchin E.G."/>
            <person name="Henrissat B."/>
            <person name="Coutinho P.M."/>
            <person name="Nelson D.R."/>
            <person name="Straney D."/>
            <person name="Napoli C.A."/>
            <person name="Barker B.M."/>
            <person name="Gribskov M."/>
            <person name="Rep M."/>
            <person name="Kroken S."/>
            <person name="Molnar I."/>
            <person name="Rensing C."/>
            <person name="Kennell J.C."/>
            <person name="Zamora J."/>
            <person name="Farman M.L."/>
            <person name="Selker E.U."/>
            <person name="Salamov A."/>
            <person name="Shapiro H."/>
            <person name="Pangilinan J."/>
            <person name="Lindquist E."/>
            <person name="Lamers C."/>
            <person name="Grigoriev I.V."/>
            <person name="Geiser D.M."/>
            <person name="Covert S.F."/>
            <person name="Temporini E."/>
            <person name="Vanetten H.D."/>
        </authorList>
    </citation>
    <scope>NUCLEOTIDE SEQUENCE [LARGE SCALE GENOMIC DNA]</scope>
    <source>
        <strain evidence="4">ATCC MYA-4622 / CBS 123669 / FGSC 9596 / NRRL 45880 / 77-13-4</strain>
    </source>
</reference>
<organism evidence="3 4">
    <name type="scientific">Fusarium vanettenii (strain ATCC MYA-4622 / CBS 123669 / FGSC 9596 / NRRL 45880 / 77-13-4)</name>
    <name type="common">Fusarium solani subsp. pisi</name>
    <dbReference type="NCBI Taxonomy" id="660122"/>
    <lineage>
        <taxon>Eukaryota</taxon>
        <taxon>Fungi</taxon>
        <taxon>Dikarya</taxon>
        <taxon>Ascomycota</taxon>
        <taxon>Pezizomycotina</taxon>
        <taxon>Sordariomycetes</taxon>
        <taxon>Hypocreomycetidae</taxon>
        <taxon>Hypocreales</taxon>
        <taxon>Nectriaceae</taxon>
        <taxon>Fusarium</taxon>
        <taxon>Fusarium solani species complex</taxon>
        <taxon>Fusarium vanettenii</taxon>
    </lineage>
</organism>
<dbReference type="InterPro" id="IPR003609">
    <property type="entry name" value="Pan_app"/>
</dbReference>
<dbReference type="Proteomes" id="UP000005206">
    <property type="component" value="Chromosome 4"/>
</dbReference>
<evidence type="ECO:0000313" key="4">
    <source>
        <dbReference type="Proteomes" id="UP000005206"/>
    </source>
</evidence>
<keyword evidence="4" id="KW-1185">Reference proteome</keyword>
<feature type="domain" description="Apple" evidence="2">
    <location>
        <begin position="208"/>
        <end position="244"/>
    </location>
</feature>
<dbReference type="InParanoid" id="C7ZLU7"/>
<dbReference type="Pfam" id="PF00024">
    <property type="entry name" value="PAN_1"/>
    <property type="match status" value="2"/>
</dbReference>
<evidence type="ECO:0000259" key="2">
    <source>
        <dbReference type="Pfam" id="PF00024"/>
    </source>
</evidence>
<feature type="signal peptide" evidence="1">
    <location>
        <begin position="1"/>
        <end position="22"/>
    </location>
</feature>
<dbReference type="KEGG" id="nhe:NECHADRAFT_78560"/>
<accession>C7ZLU7</accession>
<dbReference type="OMA" id="TECPNAD"/>
<proteinExistence type="predicted"/>
<evidence type="ECO:0000313" key="3">
    <source>
        <dbReference type="EMBL" id="EEU34998.1"/>
    </source>
</evidence>
<dbReference type="HOGENOM" id="CLU_696550_0_0_1"/>
<dbReference type="Gene3D" id="3.50.4.10">
    <property type="entry name" value="Hepatocyte Growth Factor"/>
    <property type="match status" value="2"/>
</dbReference>
<dbReference type="GeneID" id="9679155"/>
<keyword evidence="1" id="KW-0732">Signal</keyword>
<dbReference type="eggNOG" id="ENOG502SQ8Q">
    <property type="taxonomic scope" value="Eukaryota"/>
</dbReference>
<gene>
    <name evidence="3" type="ORF">NECHADRAFT_78560</name>
</gene>